<gene>
    <name evidence="8" type="ORF">SS50377_14945</name>
    <name evidence="9" type="ORF">SS50377_25383</name>
</gene>
<evidence type="ECO:0000256" key="6">
    <source>
        <dbReference type="PIRSR" id="PIRSR000463-1"/>
    </source>
</evidence>
<comment type="similarity">
    <text evidence="2">Belongs to the glycosyl hydrolase 13 family. GlgB subfamily.</text>
</comment>
<sequence>MFDPFKLNGLEVLEIDSQLNDYAEVIKHRWSEFLRVLYEINTNSQGIEQFSDYTNYGFYIEAGNTIQNISSMDWNQVQSASSPPNLVYREWIGNGKYVAIVGDFNNWDNTKHYSNHQDMGVHTISIPFTGTKGRWECPIKENQKYKIFINTHDGQDLYRHPQHCLYAILNKEISQLEPQWHIMEKFQFKQPKPQHDVLRIYETHIGMSSEEEKINTYRDFADNILPRIANKGYNAVQIMALQEHAYYGSFGYQVTSFFAPSSRFGPPEDFRYLVEKAHSLKIQVYLDLVHSHASKNVTDGIANWDGTKFLFHEEDHPLWDSKVFDYTHPETLRFLLQNLNFWLTEFNIDGFRFDGCMSMMYWHRSAGEGYTGRYGEYFDDNSRVDIGALTYLRLAHYLFLVKDQKNNQKTISIAEDVSGYPTLATPLQQGGIGFDYRFQMAVPDLWVKFMKSGFDLGLNDESNLDMGKIRHALCNRRWQEKHIVYAECHDQALVGDKVLLMWLLNEKIYSDMSAIQGPEDRTDRGIRLHKVIRLLTIGMGGEGYLAFMGNEFGHPEWIDFPRTGNGESFKHCRRQWSLEDSSHTKFHWLSLFDKDLMNLNKQFPWQLSREFVNVTDNEAKTLVWDRANLVFIISMHPFNGDYEAIIPIRQPGAYKVVLTSNGKQYGGDGQGTQKDNLFRTIPESQCDNTCRDKLNGCGQFIKVWIKKQCGYVLEKIE</sequence>
<dbReference type="SMART" id="SM00642">
    <property type="entry name" value="Aamy"/>
    <property type="match status" value="1"/>
</dbReference>
<dbReference type="PANTHER" id="PTHR43651">
    <property type="entry name" value="1,4-ALPHA-GLUCAN-BRANCHING ENZYME"/>
    <property type="match status" value="1"/>
</dbReference>
<dbReference type="InterPro" id="IPR004193">
    <property type="entry name" value="Glyco_hydro_13_N"/>
</dbReference>
<keyword evidence="10" id="KW-1185">Reference proteome</keyword>
<dbReference type="GO" id="GO:0005978">
    <property type="term" value="P:glycogen biosynthetic process"/>
    <property type="evidence" value="ECO:0007669"/>
    <property type="project" value="InterPro"/>
</dbReference>
<reference evidence="9" key="2">
    <citation type="submission" date="2020-12" db="EMBL/GenBank/DDBJ databases">
        <title>New Spironucleus salmonicida genome in near-complete chromosomes.</title>
        <authorList>
            <person name="Xu F."/>
            <person name="Kurt Z."/>
            <person name="Jimenez-Gonzalez A."/>
            <person name="Astvaldsson A."/>
            <person name="Andersson J.O."/>
            <person name="Svard S.G."/>
        </authorList>
    </citation>
    <scope>NUCLEOTIDE SEQUENCE</scope>
    <source>
        <strain evidence="9">ATCC 50377</strain>
    </source>
</reference>
<dbReference type="CDD" id="cd11321">
    <property type="entry name" value="AmyAc_bac_euk_BE"/>
    <property type="match status" value="1"/>
</dbReference>
<evidence type="ECO:0000256" key="3">
    <source>
        <dbReference type="ARBA" id="ARBA00012541"/>
    </source>
</evidence>
<dbReference type="Gene3D" id="2.60.40.1180">
    <property type="entry name" value="Golgi alpha-mannosidase II"/>
    <property type="match status" value="1"/>
</dbReference>
<evidence type="ECO:0000259" key="7">
    <source>
        <dbReference type="SMART" id="SM00642"/>
    </source>
</evidence>
<proteinExistence type="inferred from homology"/>
<name>V6LK50_9EUKA</name>
<dbReference type="InterPro" id="IPR013780">
    <property type="entry name" value="Glyco_hydro_b"/>
</dbReference>
<dbReference type="SUPFAM" id="SSF51011">
    <property type="entry name" value="Glycosyl hydrolase domain"/>
    <property type="match status" value="1"/>
</dbReference>
<dbReference type="OrthoDB" id="196493at2759"/>
<dbReference type="SUPFAM" id="SSF81296">
    <property type="entry name" value="E set domains"/>
    <property type="match status" value="1"/>
</dbReference>
<dbReference type="PANTHER" id="PTHR43651:SF3">
    <property type="entry name" value="1,4-ALPHA-GLUCAN-BRANCHING ENZYME"/>
    <property type="match status" value="1"/>
</dbReference>
<protein>
    <recommendedName>
        <fullName evidence="3">1,4-alpha-glucan branching enzyme</fullName>
        <ecNumber evidence="3">2.4.1.18</ecNumber>
    </recommendedName>
</protein>
<dbReference type="EC" id="2.4.1.18" evidence="3"/>
<keyword evidence="4" id="KW-0328">Glycosyltransferase</keyword>
<feature type="active site" description="Proton donor" evidence="6">
    <location>
        <position position="415"/>
    </location>
</feature>
<feature type="active site" description="Nucleophile" evidence="6">
    <location>
        <position position="354"/>
    </location>
</feature>
<dbReference type="GO" id="GO:0043169">
    <property type="term" value="F:cation binding"/>
    <property type="evidence" value="ECO:0007669"/>
    <property type="project" value="InterPro"/>
</dbReference>
<dbReference type="Proteomes" id="UP000018208">
    <property type="component" value="Unassembled WGS sequence"/>
</dbReference>
<dbReference type="GO" id="GO:0004553">
    <property type="term" value="F:hydrolase activity, hydrolyzing O-glycosyl compounds"/>
    <property type="evidence" value="ECO:0007669"/>
    <property type="project" value="InterPro"/>
</dbReference>
<evidence type="ECO:0000313" key="8">
    <source>
        <dbReference type="EMBL" id="EST44927.1"/>
    </source>
</evidence>
<dbReference type="InterPro" id="IPR017853">
    <property type="entry name" value="GH"/>
</dbReference>
<keyword evidence="5" id="KW-0808">Transferase</keyword>
<dbReference type="InterPro" id="IPR013783">
    <property type="entry name" value="Ig-like_fold"/>
</dbReference>
<dbReference type="InterPro" id="IPR006048">
    <property type="entry name" value="A-amylase/branching_C"/>
</dbReference>
<dbReference type="GO" id="GO:0003844">
    <property type="term" value="F:1,4-alpha-glucan branching enzyme activity"/>
    <property type="evidence" value="ECO:0007669"/>
    <property type="project" value="UniProtKB-EC"/>
</dbReference>
<dbReference type="Gene3D" id="3.20.20.80">
    <property type="entry name" value="Glycosidases"/>
    <property type="match status" value="1"/>
</dbReference>
<dbReference type="Pfam" id="PF02806">
    <property type="entry name" value="Alpha-amylase_C"/>
    <property type="match status" value="1"/>
</dbReference>
<evidence type="ECO:0000256" key="4">
    <source>
        <dbReference type="ARBA" id="ARBA00022676"/>
    </source>
</evidence>
<dbReference type="InterPro" id="IPR037439">
    <property type="entry name" value="Branching_enzy"/>
</dbReference>
<dbReference type="InterPro" id="IPR006047">
    <property type="entry name" value="GH13_cat_dom"/>
</dbReference>
<dbReference type="AlphaFoldDB" id="V6LK50"/>
<dbReference type="GO" id="GO:0005737">
    <property type="term" value="C:cytoplasm"/>
    <property type="evidence" value="ECO:0007669"/>
    <property type="project" value="TreeGrafter"/>
</dbReference>
<dbReference type="SUPFAM" id="SSF51445">
    <property type="entry name" value="(Trans)glycosidases"/>
    <property type="match status" value="1"/>
</dbReference>
<dbReference type="VEuPathDB" id="GiardiaDB:SS50377_25383"/>
<reference evidence="8 9" key="1">
    <citation type="journal article" date="2014" name="PLoS Genet.">
        <title>The Genome of Spironucleus salmonicida Highlights a Fish Pathogen Adapted to Fluctuating Environments.</title>
        <authorList>
            <person name="Xu F."/>
            <person name="Jerlstrom-Hultqvist J."/>
            <person name="Einarsson E."/>
            <person name="Astvaldsson A."/>
            <person name="Svard S.G."/>
            <person name="Andersson J.O."/>
        </authorList>
    </citation>
    <scope>NUCLEOTIDE SEQUENCE</scope>
    <source>
        <strain evidence="9">ATCC 50377</strain>
    </source>
</reference>
<dbReference type="Pfam" id="PF02922">
    <property type="entry name" value="CBM_48"/>
    <property type="match status" value="1"/>
</dbReference>
<evidence type="ECO:0000256" key="5">
    <source>
        <dbReference type="ARBA" id="ARBA00022679"/>
    </source>
</evidence>
<feature type="domain" description="Glycosyl hydrolase family 13 catalytic" evidence="7">
    <location>
        <begin position="215"/>
        <end position="587"/>
    </location>
</feature>
<dbReference type="PIRSF" id="PIRSF000463">
    <property type="entry name" value="GlgB"/>
    <property type="match status" value="1"/>
</dbReference>
<organism evidence="8">
    <name type="scientific">Spironucleus salmonicida</name>
    <dbReference type="NCBI Taxonomy" id="348837"/>
    <lineage>
        <taxon>Eukaryota</taxon>
        <taxon>Metamonada</taxon>
        <taxon>Diplomonadida</taxon>
        <taxon>Hexamitidae</taxon>
        <taxon>Hexamitinae</taxon>
        <taxon>Spironucleus</taxon>
    </lineage>
</organism>
<dbReference type="EMBL" id="KI546101">
    <property type="protein sequence ID" value="EST44927.1"/>
    <property type="molecule type" value="Genomic_DNA"/>
</dbReference>
<evidence type="ECO:0000313" key="9">
    <source>
        <dbReference type="EMBL" id="KAH0573263.1"/>
    </source>
</evidence>
<comment type="catalytic activity">
    <reaction evidence="1">
        <text>Transfers a segment of a (1-&gt;4)-alpha-D-glucan chain to a primary hydroxy group in a similar glucan chain.</text>
        <dbReference type="EC" id="2.4.1.18"/>
    </reaction>
</comment>
<dbReference type="EMBL" id="AUWU02000005">
    <property type="protein sequence ID" value="KAH0573263.1"/>
    <property type="molecule type" value="Genomic_DNA"/>
</dbReference>
<accession>V6LK50</accession>
<evidence type="ECO:0000256" key="1">
    <source>
        <dbReference type="ARBA" id="ARBA00000826"/>
    </source>
</evidence>
<dbReference type="InterPro" id="IPR014756">
    <property type="entry name" value="Ig_E-set"/>
</dbReference>
<evidence type="ECO:0000313" key="10">
    <source>
        <dbReference type="Proteomes" id="UP000018208"/>
    </source>
</evidence>
<dbReference type="Gene3D" id="2.60.40.10">
    <property type="entry name" value="Immunoglobulins"/>
    <property type="match status" value="1"/>
</dbReference>
<evidence type="ECO:0000256" key="2">
    <source>
        <dbReference type="ARBA" id="ARBA00009000"/>
    </source>
</evidence>